<evidence type="ECO:0000313" key="3">
    <source>
        <dbReference type="EMBL" id="BBI36138.1"/>
    </source>
</evidence>
<dbReference type="Pfam" id="PF13432">
    <property type="entry name" value="TPR_16"/>
    <property type="match status" value="2"/>
</dbReference>
<keyword evidence="1" id="KW-0802">TPR repeat</keyword>
<dbReference type="Gene3D" id="1.25.40.10">
    <property type="entry name" value="Tetratricopeptide repeat domain"/>
    <property type="match status" value="2"/>
</dbReference>
<name>A0A3T1DDT5_9BACL</name>
<dbReference type="PANTHER" id="PTHR43630">
    <property type="entry name" value="POLY-BETA-1,6-N-ACETYL-D-GLUCOSAMINE SYNTHASE"/>
    <property type="match status" value="1"/>
</dbReference>
<dbReference type="Pfam" id="PF13181">
    <property type="entry name" value="TPR_8"/>
    <property type="match status" value="1"/>
</dbReference>
<dbReference type="Gene3D" id="3.90.550.10">
    <property type="entry name" value="Spore Coat Polysaccharide Biosynthesis Protein SpsA, Chain A"/>
    <property type="match status" value="1"/>
</dbReference>
<dbReference type="CDD" id="cd02511">
    <property type="entry name" value="Beta4Glucosyltransferase"/>
    <property type="match status" value="1"/>
</dbReference>
<dbReference type="InterPro" id="IPR019734">
    <property type="entry name" value="TPR_rpt"/>
</dbReference>
<feature type="domain" description="Glycosyltransferase 2-like" evidence="2">
    <location>
        <begin position="6"/>
        <end position="105"/>
    </location>
</feature>
<dbReference type="InterPro" id="IPR001173">
    <property type="entry name" value="Glyco_trans_2-like"/>
</dbReference>
<dbReference type="InterPro" id="IPR029044">
    <property type="entry name" value="Nucleotide-diphossugar_trans"/>
</dbReference>
<dbReference type="SUPFAM" id="SSF53448">
    <property type="entry name" value="Nucleotide-diphospho-sugar transferases"/>
    <property type="match status" value="1"/>
</dbReference>
<dbReference type="RefSeq" id="WP_130615383.1">
    <property type="nucleotide sequence ID" value="NZ_AP019400.1"/>
</dbReference>
<dbReference type="PROSITE" id="PS50005">
    <property type="entry name" value="TPR"/>
    <property type="match status" value="2"/>
</dbReference>
<dbReference type="AlphaFoldDB" id="A0A3T1DDT5"/>
<dbReference type="Pfam" id="PF00535">
    <property type="entry name" value="Glycos_transf_2"/>
    <property type="match status" value="1"/>
</dbReference>
<evidence type="ECO:0000256" key="1">
    <source>
        <dbReference type="PROSITE-ProRule" id="PRU00339"/>
    </source>
</evidence>
<proteinExistence type="predicted"/>
<reference evidence="3 4" key="1">
    <citation type="submission" date="2019-01" db="EMBL/GenBank/DDBJ databases">
        <title>Complete genome sequence of Cohnella hallensis HS21 isolated from Korean fir (Abies koreana) rhizospheric soil.</title>
        <authorList>
            <person name="Jiang L."/>
            <person name="Kang S.W."/>
            <person name="Kim S."/>
            <person name="Jung J."/>
            <person name="Kim C.Y."/>
            <person name="Kim D.H."/>
            <person name="Kim S.W."/>
            <person name="Lee J."/>
        </authorList>
    </citation>
    <scope>NUCLEOTIDE SEQUENCE [LARGE SCALE GENOMIC DNA]</scope>
    <source>
        <strain evidence="3 4">HS21</strain>
    </source>
</reference>
<dbReference type="OrthoDB" id="9815923at2"/>
<accession>A0A3T1DDT5</accession>
<dbReference type="InterPro" id="IPR011990">
    <property type="entry name" value="TPR-like_helical_dom_sf"/>
</dbReference>
<evidence type="ECO:0000259" key="2">
    <source>
        <dbReference type="Pfam" id="PF00535"/>
    </source>
</evidence>
<dbReference type="SUPFAM" id="SSF48452">
    <property type="entry name" value="TPR-like"/>
    <property type="match status" value="2"/>
</dbReference>
<dbReference type="SMART" id="SM00028">
    <property type="entry name" value="TPR"/>
    <property type="match status" value="6"/>
</dbReference>
<evidence type="ECO:0000313" key="4">
    <source>
        <dbReference type="Proteomes" id="UP000289856"/>
    </source>
</evidence>
<organism evidence="3 4">
    <name type="scientific">Cohnella abietis</name>
    <dbReference type="NCBI Taxonomy" id="2507935"/>
    <lineage>
        <taxon>Bacteria</taxon>
        <taxon>Bacillati</taxon>
        <taxon>Bacillota</taxon>
        <taxon>Bacilli</taxon>
        <taxon>Bacillales</taxon>
        <taxon>Paenibacillaceae</taxon>
        <taxon>Cohnella</taxon>
    </lineage>
</organism>
<protein>
    <recommendedName>
        <fullName evidence="2">Glycosyltransferase 2-like domain-containing protein</fullName>
    </recommendedName>
</protein>
<gene>
    <name evidence="3" type="ORF">KCTCHS21_55370</name>
</gene>
<dbReference type="KEGG" id="cohn:KCTCHS21_55370"/>
<dbReference type="EMBL" id="AP019400">
    <property type="protein sequence ID" value="BBI36138.1"/>
    <property type="molecule type" value="Genomic_DNA"/>
</dbReference>
<keyword evidence="4" id="KW-1185">Reference proteome</keyword>
<feature type="repeat" description="TPR" evidence="1">
    <location>
        <begin position="202"/>
        <end position="235"/>
    </location>
</feature>
<sequence length="655" mass="76765">MEKLLSLCMIVKNEEKVLARCLESVQGLVDEIIIVDTGSTDGTKDIAKQYTEHLYDFVWINDFAIAKNEALRRTTAKWILVLDADEYLDKDQHEELRAFLSKTDCTQPIGYSLPIYNIIESINSGKFLESFAIRLFPNSPNIYFERPIHEQVVYRNGELPIKNYPLIIFHTGYLKETLVEKEKSSRNLGIFKDLKANKNFSEYDYFTLGNEYSSIRDYKKALYYYERALTKNSETLSIFPFCRYQIVLVYIELQRYKDALSYIDDNIRRWPQHPDHYSLKASIYERLGLTEEAIEYYLTAIQKAETYSGADGRFWHMTPSLGTHVPLNSLVNLYQKLQNIPQTVYYLTKLVKLNPNDHLTLFRLLTLLTQNEQTPAIIDFLKKIFEFDNSVHLLKLLHVSLLLGSKELSQHFYEQCSTYDVALQPQQQLYYAVLFDDQERFNQFLPEVKDHTNSGQVNKLLFYAAILWQDPKYGEHLLESSDDNDFSLPLLKSMFATLFDQGESDNETPFDINYIATLLIDLFKMGYYDRYDWLIQKYPSYFYVVANLLGDYFFNQNQLQLAVDYYSILIENDQIGGTGYYHLSLLYLNQGDIDDGLVYLQSAIKLTPNQATWYILYLKNSQASPERDNIIKKYKNEFHQYCHIPIIDQLIKSQA</sequence>
<feature type="repeat" description="TPR" evidence="1">
    <location>
        <begin position="577"/>
        <end position="610"/>
    </location>
</feature>
<dbReference type="Proteomes" id="UP000289856">
    <property type="component" value="Chromosome"/>
</dbReference>
<dbReference type="PANTHER" id="PTHR43630:SF2">
    <property type="entry name" value="GLYCOSYLTRANSFERASE"/>
    <property type="match status" value="1"/>
</dbReference>